<feature type="binding site" evidence="5">
    <location>
        <position position="37"/>
    </location>
    <ligand>
        <name>ATP</name>
        <dbReference type="ChEBI" id="CHEBI:30616"/>
    </ligand>
</feature>
<dbReference type="InterPro" id="IPR011009">
    <property type="entry name" value="Kinase-like_dom_sf"/>
</dbReference>
<keyword evidence="1" id="KW-0808">Transferase</keyword>
<name>A0ABZ2L7E4_9BACT</name>
<evidence type="ECO:0000256" key="1">
    <source>
        <dbReference type="ARBA" id="ARBA00022679"/>
    </source>
</evidence>
<dbReference type="InterPro" id="IPR017441">
    <property type="entry name" value="Protein_kinase_ATP_BS"/>
</dbReference>
<dbReference type="PANTHER" id="PTHR43289:SF6">
    <property type="entry name" value="SERINE_THREONINE-PROTEIN KINASE NEKL-3"/>
    <property type="match status" value="1"/>
</dbReference>
<dbReference type="Gene3D" id="3.30.200.20">
    <property type="entry name" value="Phosphorylase Kinase, domain 1"/>
    <property type="match status" value="1"/>
</dbReference>
<reference evidence="9" key="1">
    <citation type="submission" date="2021-12" db="EMBL/GenBank/DDBJ databases">
        <title>Discovery of the Pendulisporaceae a myxobacterial family with distinct sporulation behavior and unique specialized metabolism.</title>
        <authorList>
            <person name="Garcia R."/>
            <person name="Popoff A."/>
            <person name="Bader C.D."/>
            <person name="Loehr J."/>
            <person name="Walesch S."/>
            <person name="Walt C."/>
            <person name="Boldt J."/>
            <person name="Bunk B."/>
            <person name="Haeckl F.J.F.P.J."/>
            <person name="Gunesch A.P."/>
            <person name="Birkelbach J."/>
            <person name="Nuebel U."/>
            <person name="Pietschmann T."/>
            <person name="Bach T."/>
            <person name="Mueller R."/>
        </authorList>
    </citation>
    <scope>NUCLEOTIDE SEQUENCE</scope>
    <source>
        <strain evidence="9">MSr11367</strain>
    </source>
</reference>
<dbReference type="InterPro" id="IPR008271">
    <property type="entry name" value="Ser/Thr_kinase_AS"/>
</dbReference>
<gene>
    <name evidence="9" type="ORF">LVJ94_50505</name>
</gene>
<keyword evidence="10" id="KW-1185">Reference proteome</keyword>
<evidence type="ECO:0000256" key="6">
    <source>
        <dbReference type="SAM" id="MobiDB-lite"/>
    </source>
</evidence>
<feature type="region of interest" description="Disordered" evidence="6">
    <location>
        <begin position="355"/>
        <end position="378"/>
    </location>
</feature>
<keyword evidence="9" id="KW-0723">Serine/threonine-protein kinase</keyword>
<accession>A0ABZ2L7E4</accession>
<feature type="domain" description="Protein kinase" evidence="8">
    <location>
        <begin position="9"/>
        <end position="269"/>
    </location>
</feature>
<feature type="transmembrane region" description="Helical" evidence="7">
    <location>
        <begin position="332"/>
        <end position="351"/>
    </location>
</feature>
<dbReference type="Pfam" id="PF00069">
    <property type="entry name" value="Pkinase"/>
    <property type="match status" value="1"/>
</dbReference>
<keyword evidence="2 5" id="KW-0547">Nucleotide-binding</keyword>
<evidence type="ECO:0000256" key="4">
    <source>
        <dbReference type="ARBA" id="ARBA00022840"/>
    </source>
</evidence>
<evidence type="ECO:0000256" key="2">
    <source>
        <dbReference type="ARBA" id="ARBA00022741"/>
    </source>
</evidence>
<evidence type="ECO:0000313" key="9">
    <source>
        <dbReference type="EMBL" id="WXB05115.1"/>
    </source>
</evidence>
<dbReference type="PANTHER" id="PTHR43289">
    <property type="entry name" value="MITOGEN-ACTIVATED PROTEIN KINASE KINASE KINASE 20-RELATED"/>
    <property type="match status" value="1"/>
</dbReference>
<protein>
    <submittedName>
        <fullName evidence="9">Serine/threonine protein kinase</fullName>
    </submittedName>
</protein>
<organism evidence="9 10">
    <name type="scientific">Pendulispora rubella</name>
    <dbReference type="NCBI Taxonomy" id="2741070"/>
    <lineage>
        <taxon>Bacteria</taxon>
        <taxon>Pseudomonadati</taxon>
        <taxon>Myxococcota</taxon>
        <taxon>Myxococcia</taxon>
        <taxon>Myxococcales</taxon>
        <taxon>Sorangiineae</taxon>
        <taxon>Pendulisporaceae</taxon>
        <taxon>Pendulispora</taxon>
    </lineage>
</organism>
<dbReference type="PROSITE" id="PS00107">
    <property type="entry name" value="PROTEIN_KINASE_ATP"/>
    <property type="match status" value="1"/>
</dbReference>
<dbReference type="GO" id="GO:0004674">
    <property type="term" value="F:protein serine/threonine kinase activity"/>
    <property type="evidence" value="ECO:0007669"/>
    <property type="project" value="UniProtKB-KW"/>
</dbReference>
<dbReference type="Proteomes" id="UP001374803">
    <property type="component" value="Chromosome"/>
</dbReference>
<dbReference type="EMBL" id="CP089983">
    <property type="protein sequence ID" value="WXB05115.1"/>
    <property type="molecule type" value="Genomic_DNA"/>
</dbReference>
<feature type="region of interest" description="Disordered" evidence="6">
    <location>
        <begin position="297"/>
        <end position="318"/>
    </location>
</feature>
<keyword evidence="7" id="KW-0812">Transmembrane</keyword>
<keyword evidence="4 5" id="KW-0067">ATP-binding</keyword>
<evidence type="ECO:0000256" key="3">
    <source>
        <dbReference type="ARBA" id="ARBA00022777"/>
    </source>
</evidence>
<dbReference type="RefSeq" id="WP_394834757.1">
    <property type="nucleotide sequence ID" value="NZ_CP089929.1"/>
</dbReference>
<keyword evidence="7" id="KW-1133">Transmembrane helix</keyword>
<sequence length="421" mass="45220">MGTTVQQKYRITRLLGVGGMAAVYAAVHRNGHSVAIKFLLDCHSYDSVAYRLFRREAYVANRVGHPGAVPVLDDDVDEDGCTFLIMPLLQGQTLRARWERAGKRLPMVESIVGMLDVLDVLASAHAKGIVHRDIKPDNLFVTAKGEVWVLDFGIARQNDASVATMTGRVMGTPAFMPPEQALGDREAVGPSSDCWAVGATLFALLSGQLVHATNGPGVQLAAAATRRARRLADAMPDVPAPVARVVDKALAFEPANRWASAQEMRDALVNALEEVTGESAARIIPRIRADVAVQLSPDAADQEETQSPDRDVPDGATLQPLRLGTAPPSRQLGWLVALAALASLAMSILLARTHPAPTERRPSVSVEQPQVESDFGPPGAAVHVKTGLQNWRDASKLGARKSFAINSAHVTAPCSMHLRRY</sequence>
<dbReference type="Gene3D" id="1.10.510.10">
    <property type="entry name" value="Transferase(Phosphotransferase) domain 1"/>
    <property type="match status" value="1"/>
</dbReference>
<proteinExistence type="predicted"/>
<evidence type="ECO:0000259" key="8">
    <source>
        <dbReference type="PROSITE" id="PS50011"/>
    </source>
</evidence>
<keyword evidence="7" id="KW-0472">Membrane</keyword>
<dbReference type="PROSITE" id="PS50011">
    <property type="entry name" value="PROTEIN_KINASE_DOM"/>
    <property type="match status" value="1"/>
</dbReference>
<dbReference type="CDD" id="cd14014">
    <property type="entry name" value="STKc_PknB_like"/>
    <property type="match status" value="1"/>
</dbReference>
<dbReference type="InterPro" id="IPR000719">
    <property type="entry name" value="Prot_kinase_dom"/>
</dbReference>
<dbReference type="PROSITE" id="PS00108">
    <property type="entry name" value="PROTEIN_KINASE_ST"/>
    <property type="match status" value="1"/>
</dbReference>
<dbReference type="SMART" id="SM00220">
    <property type="entry name" value="S_TKc"/>
    <property type="match status" value="1"/>
</dbReference>
<evidence type="ECO:0000256" key="5">
    <source>
        <dbReference type="PROSITE-ProRule" id="PRU10141"/>
    </source>
</evidence>
<keyword evidence="3 9" id="KW-0418">Kinase</keyword>
<dbReference type="SUPFAM" id="SSF56112">
    <property type="entry name" value="Protein kinase-like (PK-like)"/>
    <property type="match status" value="1"/>
</dbReference>
<evidence type="ECO:0000256" key="7">
    <source>
        <dbReference type="SAM" id="Phobius"/>
    </source>
</evidence>
<evidence type="ECO:0000313" key="10">
    <source>
        <dbReference type="Proteomes" id="UP001374803"/>
    </source>
</evidence>